<dbReference type="Gene3D" id="2.40.30.10">
    <property type="entry name" value="Translation factors"/>
    <property type="match status" value="1"/>
</dbReference>
<feature type="binding site" evidence="6">
    <location>
        <position position="114"/>
    </location>
    <ligand>
        <name>FAD</name>
        <dbReference type="ChEBI" id="CHEBI:57692"/>
    </ligand>
</feature>
<dbReference type="InterPro" id="IPR017938">
    <property type="entry name" value="Riboflavin_synthase-like_b-brl"/>
</dbReference>
<dbReference type="PANTHER" id="PTHR19370">
    <property type="entry name" value="NADH-CYTOCHROME B5 REDUCTASE"/>
    <property type="match status" value="1"/>
</dbReference>
<keyword evidence="3 6" id="KW-0285">Flavoprotein</keyword>
<reference evidence="9" key="1">
    <citation type="submission" date="2025-08" db="UniProtKB">
        <authorList>
            <consortium name="RefSeq"/>
        </authorList>
    </citation>
    <scope>IDENTIFICATION</scope>
</reference>
<dbReference type="InterPro" id="IPR001834">
    <property type="entry name" value="CBR-like"/>
</dbReference>
<dbReference type="AlphaFoldDB" id="A0AAJ7BL61"/>
<dbReference type="Proteomes" id="UP000694920">
    <property type="component" value="Unplaced"/>
</dbReference>
<evidence type="ECO:0000256" key="5">
    <source>
        <dbReference type="ARBA" id="ARBA00023002"/>
    </source>
</evidence>
<dbReference type="Gene3D" id="3.40.50.80">
    <property type="entry name" value="Nucleotide-binding domain of ferredoxin-NADP reductase (FNR) module"/>
    <property type="match status" value="1"/>
</dbReference>
<dbReference type="SUPFAM" id="SSF52343">
    <property type="entry name" value="Ferredoxin reductase-like, C-terminal NADP-linked domain"/>
    <property type="match status" value="1"/>
</dbReference>
<dbReference type="CDD" id="cd06183">
    <property type="entry name" value="cyt_b5_reduct_like"/>
    <property type="match status" value="1"/>
</dbReference>
<evidence type="ECO:0000256" key="1">
    <source>
        <dbReference type="ARBA" id="ARBA00001974"/>
    </source>
</evidence>
<evidence type="ECO:0000256" key="6">
    <source>
        <dbReference type="PIRSR" id="PIRSR601834-1"/>
    </source>
</evidence>
<evidence type="ECO:0000256" key="2">
    <source>
        <dbReference type="ARBA" id="ARBA00006105"/>
    </source>
</evidence>
<evidence type="ECO:0000313" key="8">
    <source>
        <dbReference type="Proteomes" id="UP000694920"/>
    </source>
</evidence>
<sequence length="298" mass="34130">MSSSEEDNENMCRPTTPNEADCCGNGCDPCILDVHKRLLEQWKTNKLAGVHERHKRNLLNLVEYKKFIVTGIETASADSIFIRLKYKGNIEHSAQLFLNPGQHVILHTPTLSRPFTPILWTHNNLLLLVKLYAKGSFSNYAKQLKIDDQIDIRGPYGDFLYKSNSYEQILMFSIGSGIASLYPIAKSIIIDNDEEETKIHLIAGFRSLAHVPLKKELRALADYWNFKCTLQISQDDGDITLNGLKMEHGRLKEGIVRELLKYHSLQTTLILICGTPEFNDGLEKIIRDTRYLHYHIFK</sequence>
<dbReference type="GeneID" id="107264723"/>
<feature type="domain" description="FAD-binding FR-type" evidence="7">
    <location>
        <begin position="62"/>
        <end position="162"/>
    </location>
</feature>
<keyword evidence="8" id="KW-1185">Reference proteome</keyword>
<feature type="binding site" evidence="6">
    <location>
        <position position="130"/>
    </location>
    <ligand>
        <name>FAD</name>
        <dbReference type="ChEBI" id="CHEBI:57692"/>
    </ligand>
</feature>
<feature type="binding site" evidence="6">
    <location>
        <position position="113"/>
    </location>
    <ligand>
        <name>FAD</name>
        <dbReference type="ChEBI" id="CHEBI:57692"/>
    </ligand>
</feature>
<feature type="binding site" evidence="6">
    <location>
        <position position="128"/>
    </location>
    <ligand>
        <name>FAD</name>
        <dbReference type="ChEBI" id="CHEBI:57692"/>
    </ligand>
</feature>
<gene>
    <name evidence="9" type="primary">LOC107264723</name>
</gene>
<evidence type="ECO:0000256" key="3">
    <source>
        <dbReference type="ARBA" id="ARBA00022630"/>
    </source>
</evidence>
<comment type="similarity">
    <text evidence="2">Belongs to the flavoprotein pyridine nucleotide cytochrome reductase family.</text>
</comment>
<keyword evidence="5" id="KW-0560">Oxidoreductase</keyword>
<dbReference type="InterPro" id="IPR008333">
    <property type="entry name" value="Cbr1-like_FAD-bd_dom"/>
</dbReference>
<dbReference type="PROSITE" id="PS51384">
    <property type="entry name" value="FAD_FR"/>
    <property type="match status" value="1"/>
</dbReference>
<dbReference type="GO" id="GO:0016491">
    <property type="term" value="F:oxidoreductase activity"/>
    <property type="evidence" value="ECO:0007669"/>
    <property type="project" value="UniProtKB-KW"/>
</dbReference>
<evidence type="ECO:0000313" key="9">
    <source>
        <dbReference type="RefSeq" id="XP_015588769.1"/>
    </source>
</evidence>
<organism evidence="8 9">
    <name type="scientific">Cephus cinctus</name>
    <name type="common">Wheat stem sawfly</name>
    <dbReference type="NCBI Taxonomy" id="211228"/>
    <lineage>
        <taxon>Eukaryota</taxon>
        <taxon>Metazoa</taxon>
        <taxon>Ecdysozoa</taxon>
        <taxon>Arthropoda</taxon>
        <taxon>Hexapoda</taxon>
        <taxon>Insecta</taxon>
        <taxon>Pterygota</taxon>
        <taxon>Neoptera</taxon>
        <taxon>Endopterygota</taxon>
        <taxon>Hymenoptera</taxon>
        <taxon>Cephoidea</taxon>
        <taxon>Cephidae</taxon>
        <taxon>Cephus</taxon>
    </lineage>
</organism>
<dbReference type="InterPro" id="IPR001433">
    <property type="entry name" value="OxRdtase_FAD/NAD-bd"/>
</dbReference>
<protein>
    <submittedName>
        <fullName evidence="9">NADH-cytochrome b5 reductase-like</fullName>
    </submittedName>
</protein>
<accession>A0AAJ7BL61</accession>
<comment type="cofactor">
    <cofactor evidence="1 6">
        <name>FAD</name>
        <dbReference type="ChEBI" id="CHEBI:57692"/>
    </cofactor>
</comment>
<dbReference type="Pfam" id="PF00970">
    <property type="entry name" value="FAD_binding_6"/>
    <property type="match status" value="1"/>
</dbReference>
<evidence type="ECO:0000256" key="4">
    <source>
        <dbReference type="ARBA" id="ARBA00022827"/>
    </source>
</evidence>
<evidence type="ECO:0000259" key="7">
    <source>
        <dbReference type="PROSITE" id="PS51384"/>
    </source>
</evidence>
<proteinExistence type="inferred from homology"/>
<dbReference type="KEGG" id="ccin:107264723"/>
<dbReference type="RefSeq" id="XP_015588769.1">
    <property type="nucleotide sequence ID" value="XM_015733283.2"/>
</dbReference>
<keyword evidence="4 6" id="KW-0274">FAD</keyword>
<dbReference type="InterPro" id="IPR017927">
    <property type="entry name" value="FAD-bd_FR_type"/>
</dbReference>
<dbReference type="SUPFAM" id="SSF63380">
    <property type="entry name" value="Riboflavin synthase domain-like"/>
    <property type="match status" value="1"/>
</dbReference>
<feature type="binding site" evidence="6">
    <location>
        <position position="138"/>
    </location>
    <ligand>
        <name>FAD</name>
        <dbReference type="ChEBI" id="CHEBI:57692"/>
    </ligand>
</feature>
<name>A0AAJ7BL61_CEPCN</name>
<dbReference type="Pfam" id="PF00175">
    <property type="entry name" value="NAD_binding_1"/>
    <property type="match status" value="1"/>
</dbReference>
<dbReference type="InterPro" id="IPR039261">
    <property type="entry name" value="FNR_nucleotide-bd"/>
</dbReference>
<dbReference type="PANTHER" id="PTHR19370:SF184">
    <property type="entry name" value="NADH-CYTOCHROME B5 REDUCTASE-LIKE"/>
    <property type="match status" value="1"/>
</dbReference>